<dbReference type="NCBIfam" id="NF006040">
    <property type="entry name" value="PRK08183.1"/>
    <property type="match status" value="1"/>
</dbReference>
<dbReference type="EMBL" id="QQTP01000013">
    <property type="protein sequence ID" value="RDJ21320.1"/>
    <property type="molecule type" value="Genomic_DNA"/>
</dbReference>
<dbReference type="OrthoDB" id="9795340at2"/>
<feature type="region of interest" description="Disordered" evidence="1">
    <location>
        <begin position="112"/>
        <end position="136"/>
    </location>
</feature>
<evidence type="ECO:0000313" key="2">
    <source>
        <dbReference type="EMBL" id="RDJ21320.1"/>
    </source>
</evidence>
<keyword evidence="3" id="KW-1185">Reference proteome</keyword>
<proteinExistence type="predicted"/>
<dbReference type="GO" id="GO:0045271">
    <property type="term" value="C:respiratory chain complex I"/>
    <property type="evidence" value="ECO:0007669"/>
    <property type="project" value="InterPro"/>
</dbReference>
<keyword evidence="2" id="KW-0830">Ubiquinone</keyword>
<dbReference type="InterPro" id="IPR007763">
    <property type="entry name" value="NDUFA12"/>
</dbReference>
<accession>A0A370L1T1</accession>
<sequence length="136" mass="15730">MNQTLLQIFTWWNGQTMGTRFHTWRFGEKVGEDEFGNVYYRTKGGVKDKALGFQRRWVVYNGEAEASKIPPGWNGWLHHTVDVAPSEERYQPREWQQPHQQNWTGTAMAYRPAGSTLAEGERPPATGDYEAWTPGR</sequence>
<comment type="caution">
    <text evidence="2">The sequence shown here is derived from an EMBL/GenBank/DDBJ whole genome shotgun (WGS) entry which is preliminary data.</text>
</comment>
<reference evidence="3" key="1">
    <citation type="submission" date="2018-07" db="EMBL/GenBank/DDBJ databases">
        <authorList>
            <person name="Safronova V.I."/>
            <person name="Chirak E.R."/>
            <person name="Sazanova A.L."/>
        </authorList>
    </citation>
    <scope>NUCLEOTIDE SEQUENCE [LARGE SCALE GENOMIC DNA]</scope>
    <source>
        <strain evidence="3">RCAM04685</strain>
    </source>
</reference>
<dbReference type="RefSeq" id="WP_114831381.1">
    <property type="nucleotide sequence ID" value="NZ_QQTO01000020.1"/>
</dbReference>
<name>A0A370L1T1_9HYPH</name>
<dbReference type="Pfam" id="PF05071">
    <property type="entry name" value="NDUFA12"/>
    <property type="match status" value="1"/>
</dbReference>
<gene>
    <name evidence="2" type="ORF">DWE98_21630</name>
</gene>
<protein>
    <submittedName>
        <fullName evidence="2">NADH:ubiquinone oxidoreductase subunit NDUFA12</fullName>
    </submittedName>
</protein>
<evidence type="ECO:0000256" key="1">
    <source>
        <dbReference type="SAM" id="MobiDB-lite"/>
    </source>
</evidence>
<dbReference type="Proteomes" id="UP000255207">
    <property type="component" value="Unassembled WGS sequence"/>
</dbReference>
<dbReference type="AlphaFoldDB" id="A0A370L1T1"/>
<dbReference type="PANTHER" id="PTHR12910">
    <property type="entry name" value="NADH-UBIQUINONE OXIDOREDUCTASE SUBUNIT B17.2"/>
    <property type="match status" value="1"/>
</dbReference>
<dbReference type="PANTHER" id="PTHR12910:SF2">
    <property type="entry name" value="NADH DEHYDROGENASE [UBIQUINONE] 1 ALPHA SUBCOMPLEX SUBUNIT 12"/>
    <property type="match status" value="1"/>
</dbReference>
<evidence type="ECO:0000313" key="3">
    <source>
        <dbReference type="Proteomes" id="UP000255207"/>
    </source>
</evidence>
<dbReference type="GO" id="GO:0006979">
    <property type="term" value="P:response to oxidative stress"/>
    <property type="evidence" value="ECO:0007669"/>
    <property type="project" value="TreeGrafter"/>
</dbReference>
<organism evidence="2 3">
    <name type="scientific">Bosea caraganae</name>
    <dbReference type="NCBI Taxonomy" id="2763117"/>
    <lineage>
        <taxon>Bacteria</taxon>
        <taxon>Pseudomonadati</taxon>
        <taxon>Pseudomonadota</taxon>
        <taxon>Alphaproteobacteria</taxon>
        <taxon>Hyphomicrobiales</taxon>
        <taxon>Boseaceae</taxon>
        <taxon>Bosea</taxon>
    </lineage>
</organism>